<evidence type="ECO:0000313" key="3">
    <source>
        <dbReference type="Proteomes" id="UP000631114"/>
    </source>
</evidence>
<dbReference type="EMBL" id="JADFTS010000035">
    <property type="protein sequence ID" value="KAF9587145.1"/>
    <property type="molecule type" value="Genomic_DNA"/>
</dbReference>
<gene>
    <name evidence="2" type="ORF">IFM89_039628</name>
</gene>
<sequence length="148" mass="16672">MSRLELVHLHRISIPIAKGKESLSGPIALRRARRQQERKALLYLVFEYLDTDLKKFIDSHRKGSNPPLRPPHSSRASSTNCVQGWPTATVTACFTEISNPKIFLVDKDKGILKIADLGLGRAFTVPPQELHTRGGLLFPFPFPFPFQL</sequence>
<name>A0A835GVD2_9MAGN</name>
<dbReference type="OrthoDB" id="10568271at2759"/>
<evidence type="ECO:0000313" key="2">
    <source>
        <dbReference type="EMBL" id="KAF9587145.1"/>
    </source>
</evidence>
<accession>A0A835GVD2</accession>
<protein>
    <submittedName>
        <fullName evidence="2">Uncharacterized protein</fullName>
    </submittedName>
</protein>
<reference evidence="2 3" key="1">
    <citation type="submission" date="2020-10" db="EMBL/GenBank/DDBJ databases">
        <title>The Coptis chinensis genome and diversification of protoberbering-type alkaloids.</title>
        <authorList>
            <person name="Wang B."/>
            <person name="Shu S."/>
            <person name="Song C."/>
            <person name="Liu Y."/>
        </authorList>
    </citation>
    <scope>NUCLEOTIDE SEQUENCE [LARGE SCALE GENOMIC DNA]</scope>
    <source>
        <strain evidence="2">HL-2020</strain>
        <tissue evidence="2">Leaf</tissue>
    </source>
</reference>
<feature type="region of interest" description="Disordered" evidence="1">
    <location>
        <begin position="60"/>
        <end position="80"/>
    </location>
</feature>
<dbReference type="AlphaFoldDB" id="A0A835GVD2"/>
<comment type="caution">
    <text evidence="2">The sequence shown here is derived from an EMBL/GenBank/DDBJ whole genome shotgun (WGS) entry which is preliminary data.</text>
</comment>
<dbReference type="Proteomes" id="UP000631114">
    <property type="component" value="Unassembled WGS sequence"/>
</dbReference>
<proteinExistence type="predicted"/>
<keyword evidence="3" id="KW-1185">Reference proteome</keyword>
<evidence type="ECO:0000256" key="1">
    <source>
        <dbReference type="SAM" id="MobiDB-lite"/>
    </source>
</evidence>
<organism evidence="2 3">
    <name type="scientific">Coptis chinensis</name>
    <dbReference type="NCBI Taxonomy" id="261450"/>
    <lineage>
        <taxon>Eukaryota</taxon>
        <taxon>Viridiplantae</taxon>
        <taxon>Streptophyta</taxon>
        <taxon>Embryophyta</taxon>
        <taxon>Tracheophyta</taxon>
        <taxon>Spermatophyta</taxon>
        <taxon>Magnoliopsida</taxon>
        <taxon>Ranunculales</taxon>
        <taxon>Ranunculaceae</taxon>
        <taxon>Coptidoideae</taxon>
        <taxon>Coptis</taxon>
    </lineage>
</organism>